<comment type="similarity">
    <text evidence="10">Belongs to the TRAFAC class YlqF/YawG GTPase family. RsgA subfamily.</text>
</comment>
<dbReference type="SUPFAM" id="SSF52540">
    <property type="entry name" value="P-loop containing nucleoside triphosphate hydrolases"/>
    <property type="match status" value="1"/>
</dbReference>
<comment type="cofactor">
    <cofactor evidence="10">
        <name>Zn(2+)</name>
        <dbReference type="ChEBI" id="CHEBI:29105"/>
    </cofactor>
    <text evidence="10">Binds 1 zinc ion per subunit.</text>
</comment>
<evidence type="ECO:0000259" key="11">
    <source>
        <dbReference type="PROSITE" id="PS50936"/>
    </source>
</evidence>
<dbReference type="PROSITE" id="PS50936">
    <property type="entry name" value="ENGC_GTPASE"/>
    <property type="match status" value="1"/>
</dbReference>
<protein>
    <recommendedName>
        <fullName evidence="10">Small ribosomal subunit biogenesis GTPase RsgA</fullName>
        <ecNumber evidence="10">3.6.1.-</ecNumber>
    </recommendedName>
</protein>
<comment type="subunit">
    <text evidence="10">Monomer. Associates with 30S ribosomal subunit, binds 16S rRNA.</text>
</comment>
<feature type="binding site" evidence="10">
    <location>
        <position position="279"/>
    </location>
    <ligand>
        <name>Zn(2+)</name>
        <dbReference type="ChEBI" id="CHEBI:29105"/>
    </ligand>
</feature>
<keyword evidence="3 10" id="KW-0479">Metal-binding</keyword>
<evidence type="ECO:0000256" key="7">
    <source>
        <dbReference type="ARBA" id="ARBA00022833"/>
    </source>
</evidence>
<name>A0A1Y6BA26_9BACT</name>
<keyword evidence="6 10" id="KW-0378">Hydrolase</keyword>
<keyword evidence="9 10" id="KW-0342">GTP-binding</keyword>
<dbReference type="InterPro" id="IPR027417">
    <property type="entry name" value="P-loop_NTPase"/>
</dbReference>
<comment type="function">
    <text evidence="10">One of several proteins that assist in the late maturation steps of the functional core of the 30S ribosomal subunit. Helps release RbfA from mature subunits. May play a role in the assembly of ribosomal proteins into the subunit. Circularly permuted GTPase that catalyzes slow GTP hydrolysis, GTPase activity is stimulated by the 30S ribosomal subunit.</text>
</comment>
<dbReference type="GO" id="GO:0005525">
    <property type="term" value="F:GTP binding"/>
    <property type="evidence" value="ECO:0007669"/>
    <property type="project" value="UniProtKB-UniRule"/>
</dbReference>
<evidence type="ECO:0000313" key="13">
    <source>
        <dbReference type="EMBL" id="SMF00844.1"/>
    </source>
</evidence>
<dbReference type="PANTHER" id="PTHR32120:SF10">
    <property type="entry name" value="SMALL RIBOSOMAL SUBUNIT BIOGENESIS GTPASE RSGA"/>
    <property type="match status" value="1"/>
</dbReference>
<keyword evidence="2 10" id="KW-0690">Ribosome biogenesis</keyword>
<dbReference type="GO" id="GO:0019843">
    <property type="term" value="F:rRNA binding"/>
    <property type="evidence" value="ECO:0007669"/>
    <property type="project" value="UniProtKB-KW"/>
</dbReference>
<keyword evidence="8 10" id="KW-0694">RNA-binding</keyword>
<dbReference type="NCBIfam" id="TIGR00157">
    <property type="entry name" value="ribosome small subunit-dependent GTPase A"/>
    <property type="match status" value="1"/>
</dbReference>
<evidence type="ECO:0000313" key="14">
    <source>
        <dbReference type="Proteomes" id="UP000192907"/>
    </source>
</evidence>
<dbReference type="InterPro" id="IPR004881">
    <property type="entry name" value="Ribosome_biogen_GTPase_RsgA"/>
</dbReference>
<dbReference type="Gene3D" id="1.10.40.50">
    <property type="entry name" value="Probable gtpase engc, domain 3"/>
    <property type="match status" value="1"/>
</dbReference>
<dbReference type="RefSeq" id="WP_159455157.1">
    <property type="nucleotide sequence ID" value="NZ_FWZT01000003.1"/>
</dbReference>
<keyword evidence="5 10" id="KW-0547">Nucleotide-binding</keyword>
<evidence type="ECO:0000256" key="6">
    <source>
        <dbReference type="ARBA" id="ARBA00022801"/>
    </source>
</evidence>
<keyword evidence="4 10" id="KW-0699">rRNA-binding</keyword>
<comment type="subcellular location">
    <subcellularLocation>
        <location evidence="10">Cytoplasm</location>
    </subcellularLocation>
</comment>
<keyword evidence="1 10" id="KW-0963">Cytoplasm</keyword>
<feature type="binding site" evidence="10">
    <location>
        <position position="287"/>
    </location>
    <ligand>
        <name>Zn(2+)</name>
        <dbReference type="ChEBI" id="CHEBI:29105"/>
    </ligand>
</feature>
<dbReference type="GO" id="GO:0003924">
    <property type="term" value="F:GTPase activity"/>
    <property type="evidence" value="ECO:0007669"/>
    <property type="project" value="UniProtKB-UniRule"/>
</dbReference>
<feature type="domain" description="EngC GTPase" evidence="11">
    <location>
        <begin position="103"/>
        <end position="249"/>
    </location>
</feature>
<dbReference type="PANTHER" id="PTHR32120">
    <property type="entry name" value="SMALL RIBOSOMAL SUBUNIT BIOGENESIS GTPASE RSGA"/>
    <property type="match status" value="1"/>
</dbReference>
<dbReference type="EMBL" id="FWZT01000003">
    <property type="protein sequence ID" value="SMF00844.1"/>
    <property type="molecule type" value="Genomic_DNA"/>
</dbReference>
<evidence type="ECO:0000256" key="8">
    <source>
        <dbReference type="ARBA" id="ARBA00022884"/>
    </source>
</evidence>
<dbReference type="GO" id="GO:0042274">
    <property type="term" value="P:ribosomal small subunit biogenesis"/>
    <property type="evidence" value="ECO:0007669"/>
    <property type="project" value="UniProtKB-UniRule"/>
</dbReference>
<dbReference type="InterPro" id="IPR030378">
    <property type="entry name" value="G_CP_dom"/>
</dbReference>
<dbReference type="Gene3D" id="3.40.50.300">
    <property type="entry name" value="P-loop containing nucleotide triphosphate hydrolases"/>
    <property type="match status" value="1"/>
</dbReference>
<accession>A0A1Y6BA26</accession>
<evidence type="ECO:0000256" key="5">
    <source>
        <dbReference type="ARBA" id="ARBA00022741"/>
    </source>
</evidence>
<feature type="domain" description="CP-type G" evidence="12">
    <location>
        <begin position="95"/>
        <end position="251"/>
    </location>
</feature>
<feature type="binding site" evidence="10">
    <location>
        <position position="281"/>
    </location>
    <ligand>
        <name>Zn(2+)</name>
        <dbReference type="ChEBI" id="CHEBI:29105"/>
    </ligand>
</feature>
<sequence length="345" mass="38789">MNLHSLGFGQFFMSQIEDYEQEIDKIARVLAVHKGVLEVHNGEISAQARLPESINMQPTVGDFVLLDGLLDSDSLAVKQVYERKSLLQRMAAGNRSQVQPIAANVDYALIVTSMNDEFNLSRLERYLLAIQESGATPVVVLSKQDLCDNPDDYIEQVERIARGVQIIPISAPKKLGLDKLLSLLSPGATLVAIGSSGVGKSTLVNYICGEDMQKTQAISFFDKGSHTTTSRQMLQAANGSLVIDTPGMREFQPIVQAETISEAFDDIESKMPHCRYRNCSHTVEDGCAILKAIEAGDIDDRRWKNYQKMQREQDRRNQAFKQNSKLRWKKVHLDMRQRKKMEDRS</sequence>
<proteinExistence type="inferred from homology"/>
<dbReference type="AlphaFoldDB" id="A0A1Y6BA26"/>
<dbReference type="Proteomes" id="UP000192907">
    <property type="component" value="Unassembled WGS sequence"/>
</dbReference>
<evidence type="ECO:0000256" key="9">
    <source>
        <dbReference type="ARBA" id="ARBA00023134"/>
    </source>
</evidence>
<dbReference type="Pfam" id="PF03193">
    <property type="entry name" value="RsgA_GTPase"/>
    <property type="match status" value="1"/>
</dbReference>
<feature type="binding site" evidence="10">
    <location>
        <position position="274"/>
    </location>
    <ligand>
        <name>Zn(2+)</name>
        <dbReference type="ChEBI" id="CHEBI:29105"/>
    </ligand>
</feature>
<evidence type="ECO:0000256" key="3">
    <source>
        <dbReference type="ARBA" id="ARBA00022723"/>
    </source>
</evidence>
<organism evidence="13 14">
    <name type="scientific">Pseudobacteriovorax antillogorgiicola</name>
    <dbReference type="NCBI Taxonomy" id="1513793"/>
    <lineage>
        <taxon>Bacteria</taxon>
        <taxon>Pseudomonadati</taxon>
        <taxon>Bdellovibrionota</taxon>
        <taxon>Oligoflexia</taxon>
        <taxon>Oligoflexales</taxon>
        <taxon>Pseudobacteriovoracaceae</taxon>
        <taxon>Pseudobacteriovorax</taxon>
    </lineage>
</organism>
<dbReference type="InterPro" id="IPR010914">
    <property type="entry name" value="RsgA_GTPase_dom"/>
</dbReference>
<feature type="binding site" evidence="10">
    <location>
        <begin position="194"/>
        <end position="202"/>
    </location>
    <ligand>
        <name>GTP</name>
        <dbReference type="ChEBI" id="CHEBI:37565"/>
    </ligand>
</feature>
<feature type="binding site" evidence="10">
    <location>
        <begin position="142"/>
        <end position="145"/>
    </location>
    <ligand>
        <name>GTP</name>
        <dbReference type="ChEBI" id="CHEBI:37565"/>
    </ligand>
</feature>
<evidence type="ECO:0000256" key="2">
    <source>
        <dbReference type="ARBA" id="ARBA00022517"/>
    </source>
</evidence>
<evidence type="ECO:0000259" key="12">
    <source>
        <dbReference type="PROSITE" id="PS51721"/>
    </source>
</evidence>
<keyword evidence="7 10" id="KW-0862">Zinc</keyword>
<evidence type="ECO:0000256" key="10">
    <source>
        <dbReference type="HAMAP-Rule" id="MF_01820"/>
    </source>
</evidence>
<dbReference type="CDD" id="cd01854">
    <property type="entry name" value="YjeQ_EngC"/>
    <property type="match status" value="1"/>
</dbReference>
<dbReference type="STRING" id="1513793.SAMN06296036_103138"/>
<dbReference type="GO" id="GO:0046872">
    <property type="term" value="F:metal ion binding"/>
    <property type="evidence" value="ECO:0007669"/>
    <property type="project" value="UniProtKB-KW"/>
</dbReference>
<keyword evidence="14" id="KW-1185">Reference proteome</keyword>
<evidence type="ECO:0000256" key="4">
    <source>
        <dbReference type="ARBA" id="ARBA00022730"/>
    </source>
</evidence>
<dbReference type="EC" id="3.6.1.-" evidence="10"/>
<dbReference type="HAMAP" id="MF_01820">
    <property type="entry name" value="GTPase_RsgA"/>
    <property type="match status" value="1"/>
</dbReference>
<dbReference type="PROSITE" id="PS51721">
    <property type="entry name" value="G_CP"/>
    <property type="match status" value="1"/>
</dbReference>
<evidence type="ECO:0000256" key="1">
    <source>
        <dbReference type="ARBA" id="ARBA00022490"/>
    </source>
</evidence>
<reference evidence="14" key="1">
    <citation type="submission" date="2017-04" db="EMBL/GenBank/DDBJ databases">
        <authorList>
            <person name="Varghese N."/>
            <person name="Submissions S."/>
        </authorList>
    </citation>
    <scope>NUCLEOTIDE SEQUENCE [LARGE SCALE GENOMIC DNA]</scope>
    <source>
        <strain evidence="14">RKEM611</strain>
    </source>
</reference>
<gene>
    <name evidence="10" type="primary">rsgA</name>
    <name evidence="13" type="ORF">SAMN06296036_103138</name>
</gene>
<dbReference type="GO" id="GO:0005737">
    <property type="term" value="C:cytoplasm"/>
    <property type="evidence" value="ECO:0007669"/>
    <property type="project" value="UniProtKB-SubCell"/>
</dbReference>